<keyword evidence="5 8" id="KW-0689">Ribosomal protein</keyword>
<comment type="caution">
    <text evidence="10">The sequence shown here is derived from an EMBL/GenBank/DDBJ whole genome shotgun (WGS) entry which is preliminary data.</text>
</comment>
<evidence type="ECO:0000313" key="10">
    <source>
        <dbReference type="EMBL" id="MBP3953912.1"/>
    </source>
</evidence>
<protein>
    <recommendedName>
        <fullName evidence="7 8">Small ribosomal subunit protein bS20</fullName>
    </recommendedName>
</protein>
<evidence type="ECO:0000313" key="11">
    <source>
        <dbReference type="Proteomes" id="UP000676565"/>
    </source>
</evidence>
<evidence type="ECO:0000256" key="3">
    <source>
        <dbReference type="ARBA" id="ARBA00022730"/>
    </source>
</evidence>
<sequence length="96" mass="10603">MPHTASAWKRLRKSEKRRRQNRAAAKKLKGQRKEVATAIIGTDATKTTTEVKATQAMLDRAATKGYIHKNKAARLKSRLVKRLRAAATKPAAPAAK</sequence>
<dbReference type="EMBL" id="JAGKQQ010000001">
    <property type="protein sequence ID" value="MBP3953912.1"/>
    <property type="molecule type" value="Genomic_DNA"/>
</dbReference>
<gene>
    <name evidence="8 10" type="primary">rpsT</name>
    <name evidence="10" type="ORF">J8F10_01170</name>
</gene>
<organism evidence="10 11">
    <name type="scientific">Gemmata palustris</name>
    <dbReference type="NCBI Taxonomy" id="2822762"/>
    <lineage>
        <taxon>Bacteria</taxon>
        <taxon>Pseudomonadati</taxon>
        <taxon>Planctomycetota</taxon>
        <taxon>Planctomycetia</taxon>
        <taxon>Gemmatales</taxon>
        <taxon>Gemmataceae</taxon>
        <taxon>Gemmata</taxon>
    </lineage>
</organism>
<dbReference type="Proteomes" id="UP000676565">
    <property type="component" value="Unassembled WGS sequence"/>
</dbReference>
<evidence type="ECO:0000256" key="4">
    <source>
        <dbReference type="ARBA" id="ARBA00022884"/>
    </source>
</evidence>
<reference evidence="10 11" key="1">
    <citation type="submission" date="2021-04" db="EMBL/GenBank/DDBJ databases">
        <authorList>
            <person name="Ivanova A."/>
        </authorList>
    </citation>
    <scope>NUCLEOTIDE SEQUENCE [LARGE SCALE GENOMIC DNA]</scope>
    <source>
        <strain evidence="10 11">G18</strain>
    </source>
</reference>
<evidence type="ECO:0000256" key="5">
    <source>
        <dbReference type="ARBA" id="ARBA00022980"/>
    </source>
</evidence>
<proteinExistence type="inferred from homology"/>
<keyword evidence="6 8" id="KW-0687">Ribonucleoprotein</keyword>
<evidence type="ECO:0000256" key="8">
    <source>
        <dbReference type="HAMAP-Rule" id="MF_00500"/>
    </source>
</evidence>
<comment type="similarity">
    <text evidence="2 8">Belongs to the bacterial ribosomal protein bS20 family.</text>
</comment>
<feature type="region of interest" description="Disordered" evidence="9">
    <location>
        <begin position="1"/>
        <end position="30"/>
    </location>
</feature>
<keyword evidence="3 8" id="KW-0699">rRNA-binding</keyword>
<keyword evidence="11" id="KW-1185">Reference proteome</keyword>
<feature type="compositionally biased region" description="Basic residues" evidence="9">
    <location>
        <begin position="9"/>
        <end position="30"/>
    </location>
</feature>
<comment type="function">
    <text evidence="1 8">Binds directly to 16S ribosomal RNA.</text>
</comment>
<dbReference type="NCBIfam" id="TIGR00029">
    <property type="entry name" value="S20"/>
    <property type="match status" value="1"/>
</dbReference>
<keyword evidence="4 8" id="KW-0694">RNA-binding</keyword>
<dbReference type="PANTHER" id="PTHR33398:SF1">
    <property type="entry name" value="SMALL RIBOSOMAL SUBUNIT PROTEIN BS20C"/>
    <property type="match status" value="1"/>
</dbReference>
<accession>A0ABS5BJN1</accession>
<dbReference type="Pfam" id="PF01649">
    <property type="entry name" value="Ribosomal_S20p"/>
    <property type="match status" value="1"/>
</dbReference>
<dbReference type="SUPFAM" id="SSF46992">
    <property type="entry name" value="Ribosomal protein S20"/>
    <property type="match status" value="1"/>
</dbReference>
<evidence type="ECO:0000256" key="6">
    <source>
        <dbReference type="ARBA" id="ARBA00023274"/>
    </source>
</evidence>
<evidence type="ECO:0000256" key="7">
    <source>
        <dbReference type="ARBA" id="ARBA00035136"/>
    </source>
</evidence>
<dbReference type="RefSeq" id="WP_210651881.1">
    <property type="nucleotide sequence ID" value="NZ_JAGKQQ010000001.1"/>
</dbReference>
<dbReference type="Gene3D" id="1.20.58.110">
    <property type="entry name" value="Ribosomal protein S20"/>
    <property type="match status" value="1"/>
</dbReference>
<dbReference type="InterPro" id="IPR002583">
    <property type="entry name" value="Ribosomal_bS20"/>
</dbReference>
<evidence type="ECO:0000256" key="2">
    <source>
        <dbReference type="ARBA" id="ARBA00007634"/>
    </source>
</evidence>
<name>A0ABS5BJN1_9BACT</name>
<evidence type="ECO:0000256" key="1">
    <source>
        <dbReference type="ARBA" id="ARBA00003134"/>
    </source>
</evidence>
<dbReference type="GO" id="GO:0005840">
    <property type="term" value="C:ribosome"/>
    <property type="evidence" value="ECO:0007669"/>
    <property type="project" value="UniProtKB-KW"/>
</dbReference>
<evidence type="ECO:0000256" key="9">
    <source>
        <dbReference type="SAM" id="MobiDB-lite"/>
    </source>
</evidence>
<dbReference type="PANTHER" id="PTHR33398">
    <property type="entry name" value="30S RIBOSOMAL PROTEIN S20"/>
    <property type="match status" value="1"/>
</dbReference>
<dbReference type="HAMAP" id="MF_00500">
    <property type="entry name" value="Ribosomal_bS20"/>
    <property type="match status" value="1"/>
</dbReference>
<dbReference type="InterPro" id="IPR036510">
    <property type="entry name" value="Ribosomal_bS20_sf"/>
</dbReference>